<evidence type="ECO:0000256" key="4">
    <source>
        <dbReference type="ARBA" id="ARBA00022980"/>
    </source>
</evidence>
<dbReference type="PRINTS" id="PR00062">
    <property type="entry name" value="RIBOSOMALL20"/>
</dbReference>
<evidence type="ECO:0000256" key="5">
    <source>
        <dbReference type="ARBA" id="ARBA00023274"/>
    </source>
</evidence>
<reference evidence="9" key="1">
    <citation type="journal article" date="2020" name="mSystems">
        <title>Genome- and Community-Level Interaction Insights into Carbon Utilization and Element Cycling Functions of Hydrothermarchaeota in Hydrothermal Sediment.</title>
        <authorList>
            <person name="Zhou Z."/>
            <person name="Liu Y."/>
            <person name="Xu W."/>
            <person name="Pan J."/>
            <person name="Luo Z.H."/>
            <person name="Li M."/>
        </authorList>
    </citation>
    <scope>NUCLEOTIDE SEQUENCE [LARGE SCALE GENOMIC DNA]</scope>
    <source>
        <strain evidence="9">SpSt-34</strain>
        <strain evidence="10">SpSt-69</strain>
    </source>
</reference>
<dbReference type="InterPro" id="IPR005813">
    <property type="entry name" value="Ribosomal_bL20"/>
</dbReference>
<dbReference type="AlphaFoldDB" id="A0A7C2P0B4"/>
<dbReference type="Gene3D" id="6.10.160.10">
    <property type="match status" value="1"/>
</dbReference>
<dbReference type="EMBL" id="DSOL01000087">
    <property type="protein sequence ID" value="HEN27633.1"/>
    <property type="molecule type" value="Genomic_DNA"/>
</dbReference>
<dbReference type="GO" id="GO:0005840">
    <property type="term" value="C:ribosome"/>
    <property type="evidence" value="ECO:0007669"/>
    <property type="project" value="UniProtKB-KW"/>
</dbReference>
<evidence type="ECO:0000256" key="8">
    <source>
        <dbReference type="RuleBase" id="RU000560"/>
    </source>
</evidence>
<evidence type="ECO:0000256" key="3">
    <source>
        <dbReference type="ARBA" id="ARBA00022884"/>
    </source>
</evidence>
<comment type="function">
    <text evidence="7 8">Binds directly to 23S ribosomal RNA and is necessary for the in vitro assembly process of the 50S ribosomal subunit. It is not involved in the protein synthesizing functions of that subunit.</text>
</comment>
<evidence type="ECO:0000256" key="6">
    <source>
        <dbReference type="ARBA" id="ARBA00035172"/>
    </source>
</evidence>
<evidence type="ECO:0000313" key="9">
    <source>
        <dbReference type="EMBL" id="HEN27633.1"/>
    </source>
</evidence>
<dbReference type="InterPro" id="IPR035566">
    <property type="entry name" value="Ribosomal_protein_bL20_C"/>
</dbReference>
<dbReference type="GO" id="GO:1990904">
    <property type="term" value="C:ribonucleoprotein complex"/>
    <property type="evidence" value="ECO:0007669"/>
    <property type="project" value="UniProtKB-KW"/>
</dbReference>
<dbReference type="GO" id="GO:0003735">
    <property type="term" value="F:structural constituent of ribosome"/>
    <property type="evidence" value="ECO:0007669"/>
    <property type="project" value="InterPro"/>
</dbReference>
<dbReference type="GO" id="GO:0019843">
    <property type="term" value="F:rRNA binding"/>
    <property type="evidence" value="ECO:0007669"/>
    <property type="project" value="UniProtKB-UniRule"/>
</dbReference>
<dbReference type="FunFam" id="1.10.1900.20:FF:000001">
    <property type="entry name" value="50S ribosomal protein L20"/>
    <property type="match status" value="1"/>
</dbReference>
<comment type="similarity">
    <text evidence="1 7 8">Belongs to the bacterial ribosomal protein bL20 family.</text>
</comment>
<keyword evidence="4 7" id="KW-0689">Ribosomal protein</keyword>
<keyword evidence="5 7" id="KW-0687">Ribonucleoprotein</keyword>
<comment type="caution">
    <text evidence="9">The sequence shown here is derived from an EMBL/GenBank/DDBJ whole genome shotgun (WGS) entry which is preliminary data.</text>
</comment>
<dbReference type="NCBIfam" id="TIGR01032">
    <property type="entry name" value="rplT_bact"/>
    <property type="match status" value="1"/>
</dbReference>
<dbReference type="PROSITE" id="PS00937">
    <property type="entry name" value="RIBOSOMAL_L20"/>
    <property type="match status" value="1"/>
</dbReference>
<dbReference type="GO" id="GO:0000027">
    <property type="term" value="P:ribosomal large subunit assembly"/>
    <property type="evidence" value="ECO:0007669"/>
    <property type="project" value="UniProtKB-UniRule"/>
</dbReference>
<dbReference type="CDD" id="cd07026">
    <property type="entry name" value="Ribosomal_L20"/>
    <property type="match status" value="1"/>
</dbReference>
<name>A0A7C2P0B4_UNCW3</name>
<dbReference type="EMBL" id="DTDJ01000029">
    <property type="protein sequence ID" value="HGL17541.1"/>
    <property type="molecule type" value="Genomic_DNA"/>
</dbReference>
<evidence type="ECO:0000313" key="10">
    <source>
        <dbReference type="EMBL" id="HGL17541.1"/>
    </source>
</evidence>
<proteinExistence type="inferred from homology"/>
<evidence type="ECO:0000256" key="1">
    <source>
        <dbReference type="ARBA" id="ARBA00007698"/>
    </source>
</evidence>
<keyword evidence="2 7" id="KW-0699">rRNA-binding</keyword>
<accession>A0A7C2P0B4</accession>
<sequence length="118" mass="13727">MRVKTGIVRRRRHKKIRELAKGYYGQKHSTFKKANEAVLRSLQYSYAHRRLKKRDMRKLWIIRINAAAREEGLNYSKLISGLRKANVVINRKMLAELAVNNPLAFSELAKIAKAHVNS</sequence>
<dbReference type="SUPFAM" id="SSF74731">
    <property type="entry name" value="Ribosomal protein L20"/>
    <property type="match status" value="1"/>
</dbReference>
<dbReference type="PANTHER" id="PTHR10986">
    <property type="entry name" value="39S RIBOSOMAL PROTEIN L20"/>
    <property type="match status" value="1"/>
</dbReference>
<dbReference type="GO" id="GO:0006412">
    <property type="term" value="P:translation"/>
    <property type="evidence" value="ECO:0007669"/>
    <property type="project" value="InterPro"/>
</dbReference>
<evidence type="ECO:0000256" key="2">
    <source>
        <dbReference type="ARBA" id="ARBA00022730"/>
    </source>
</evidence>
<protein>
    <recommendedName>
        <fullName evidence="6 7">Large ribosomal subunit protein bL20</fullName>
    </recommendedName>
</protein>
<dbReference type="Gene3D" id="1.10.1900.20">
    <property type="entry name" value="Ribosomal protein L20"/>
    <property type="match status" value="1"/>
</dbReference>
<gene>
    <name evidence="7" type="primary">rplT</name>
    <name evidence="9" type="ORF">ENQ77_03025</name>
    <name evidence="10" type="ORF">ENU66_04350</name>
</gene>
<dbReference type="HAMAP" id="MF_00382">
    <property type="entry name" value="Ribosomal_bL20"/>
    <property type="match status" value="1"/>
</dbReference>
<evidence type="ECO:0000256" key="7">
    <source>
        <dbReference type="HAMAP-Rule" id="MF_00382"/>
    </source>
</evidence>
<dbReference type="InterPro" id="IPR049946">
    <property type="entry name" value="RIBOSOMAL_L20_CS"/>
</dbReference>
<dbReference type="Pfam" id="PF00453">
    <property type="entry name" value="Ribosomal_L20"/>
    <property type="match status" value="1"/>
</dbReference>
<keyword evidence="3 7" id="KW-0694">RNA-binding</keyword>
<organism evidence="9">
    <name type="scientific">candidate division WOR-3 bacterium</name>
    <dbReference type="NCBI Taxonomy" id="2052148"/>
    <lineage>
        <taxon>Bacteria</taxon>
        <taxon>Bacteria division WOR-3</taxon>
    </lineage>
</organism>